<dbReference type="KEGG" id="hyh:D3Y59_04675"/>
<keyword evidence="3" id="KW-1185">Reference proteome</keyword>
<evidence type="ECO:0000313" key="3">
    <source>
        <dbReference type="Proteomes" id="UP000262802"/>
    </source>
</evidence>
<accession>A0A3B7QYF4</accession>
<protein>
    <recommendedName>
        <fullName evidence="4">GWxTD domain-containing protein</fullName>
    </recommendedName>
</protein>
<proteinExistence type="predicted"/>
<evidence type="ECO:0000256" key="1">
    <source>
        <dbReference type="SAM" id="SignalP"/>
    </source>
</evidence>
<name>A0A3B7QYF4_9BACT</name>
<dbReference type="OrthoDB" id="333971at2"/>
<evidence type="ECO:0000313" key="2">
    <source>
        <dbReference type="EMBL" id="AYA36412.1"/>
    </source>
</evidence>
<keyword evidence="1" id="KW-0732">Signal</keyword>
<reference evidence="2 3" key="1">
    <citation type="submission" date="2018-09" db="EMBL/GenBank/DDBJ databases">
        <title>Hymenobacter medium sp. nov., isolated from R2A medium.</title>
        <authorList>
            <person name="Yingchao G."/>
        </authorList>
    </citation>
    <scope>NUCLEOTIDE SEQUENCE [LARGE SCALE GENOMIC DNA]</scope>
    <source>
        <strain evidence="3">sh-6</strain>
    </source>
</reference>
<dbReference type="Proteomes" id="UP000262802">
    <property type="component" value="Chromosome"/>
</dbReference>
<gene>
    <name evidence="2" type="ORF">D3Y59_04675</name>
</gene>
<feature type="signal peptide" evidence="1">
    <location>
        <begin position="1"/>
        <end position="19"/>
    </location>
</feature>
<sequence>MLLLALGLPVSARPAAAQAAPPVIGPDSVVQVAAGAHYNRGWLHQLFWGFHYRQEWATPVAAPVFNLRTAVPGGLVPVKEGGSFQTQNLRLLAPDGRQYVLRSVDKDATAALPENLRDGVVGRLMKDQTSVIHPYGAYIVPRLARAAGVYHTNPRLVYVADDPALGSFRAAFGHALYLFEERPEGNLSAEPSFGNSNQVVSSRQAFGQLLASPRFRVDARRYLRSRLFDMWLGDWSRREDQWRWAAFRQPDSSTVYRPIPRDRDHAFFKFDDGVLTRVISFVKTNYQTFTRTIHLHDVEGLNRAARPMDKSLLVYLSEQDFREVADSLRRALPDEVIAEALQVWPRQIYSLSGAEFTDKLRSRREQLPMVAEEFYRQLARHVEIPGTDQPERFVVEAAGPWRAWVRVYTREPNGRGMLLGARLFDARQTADIRLFGLGGNDEFEVIGQPDRRLRIYLYDGQGQDLVRQTQPGRNARMRVTFLDSGDGNVVRVDKRLVAVEPYQPKANEYDGAGWLLRHRLY</sequence>
<dbReference type="EMBL" id="CP032317">
    <property type="protein sequence ID" value="AYA36412.1"/>
    <property type="molecule type" value="Genomic_DNA"/>
</dbReference>
<feature type="chain" id="PRO_5017786558" description="GWxTD domain-containing protein" evidence="1">
    <location>
        <begin position="20"/>
        <end position="521"/>
    </location>
</feature>
<dbReference type="AlphaFoldDB" id="A0A3B7QYF4"/>
<organism evidence="2 3">
    <name type="scientific">Hymenobacter oligotrophus</name>
    <dbReference type="NCBI Taxonomy" id="2319843"/>
    <lineage>
        <taxon>Bacteria</taxon>
        <taxon>Pseudomonadati</taxon>
        <taxon>Bacteroidota</taxon>
        <taxon>Cytophagia</taxon>
        <taxon>Cytophagales</taxon>
        <taxon>Hymenobacteraceae</taxon>
        <taxon>Hymenobacter</taxon>
    </lineage>
</organism>
<evidence type="ECO:0008006" key="4">
    <source>
        <dbReference type="Google" id="ProtNLM"/>
    </source>
</evidence>